<reference evidence="1 2" key="1">
    <citation type="submission" date="2015-11" db="EMBL/GenBank/DDBJ databases">
        <title>Genome Sequence of Bacillus simplex strain VanAntwerpen2.</title>
        <authorList>
            <person name="Couger M.B."/>
        </authorList>
    </citation>
    <scope>NUCLEOTIDE SEQUENCE [LARGE SCALE GENOMIC DNA]</scope>
    <source>
        <strain evidence="1 2">VanAntwerpen02</strain>
    </source>
</reference>
<sequence>MEDKLERAALRLNAKALRIAAIEHNLRTDKQIAEAIGVSSTQLWKATLPINDPRHNTPGPAFIAGVLSAFGEPFERFFFLEEKLTRS</sequence>
<gene>
    <name evidence="1" type="ORF">AS888_20770</name>
</gene>
<evidence type="ECO:0008006" key="3">
    <source>
        <dbReference type="Google" id="ProtNLM"/>
    </source>
</evidence>
<dbReference type="RefSeq" id="WP_061142589.1">
    <property type="nucleotide sequence ID" value="NZ_LNNH01000025.1"/>
</dbReference>
<evidence type="ECO:0000313" key="2">
    <source>
        <dbReference type="Proteomes" id="UP000064189"/>
    </source>
</evidence>
<dbReference type="Proteomes" id="UP000064189">
    <property type="component" value="Unassembled WGS sequence"/>
</dbReference>
<dbReference type="EMBL" id="LNNH01000025">
    <property type="protein sequence ID" value="KWW17947.1"/>
    <property type="molecule type" value="Genomic_DNA"/>
</dbReference>
<organism evidence="1 2">
    <name type="scientific">Peribacillus simplex</name>
    <dbReference type="NCBI Taxonomy" id="1478"/>
    <lineage>
        <taxon>Bacteria</taxon>
        <taxon>Bacillati</taxon>
        <taxon>Bacillota</taxon>
        <taxon>Bacilli</taxon>
        <taxon>Bacillales</taxon>
        <taxon>Bacillaceae</taxon>
        <taxon>Peribacillus</taxon>
    </lineage>
</organism>
<accession>A0A120GPD4</accession>
<proteinExistence type="predicted"/>
<keyword evidence="2" id="KW-1185">Reference proteome</keyword>
<evidence type="ECO:0000313" key="1">
    <source>
        <dbReference type="EMBL" id="KWW17947.1"/>
    </source>
</evidence>
<comment type="caution">
    <text evidence="1">The sequence shown here is derived from an EMBL/GenBank/DDBJ whole genome shotgun (WGS) entry which is preliminary data.</text>
</comment>
<name>A0A120GPD4_9BACI</name>
<protein>
    <recommendedName>
        <fullName evidence="3">XRE family transcriptional regulator</fullName>
    </recommendedName>
</protein>
<dbReference type="AlphaFoldDB" id="A0A120GPD4"/>